<evidence type="ECO:0000256" key="10">
    <source>
        <dbReference type="ARBA" id="ARBA00022801"/>
    </source>
</evidence>
<dbReference type="Pfam" id="PF00905">
    <property type="entry name" value="Transpeptidase"/>
    <property type="match status" value="1"/>
</dbReference>
<dbReference type="GO" id="GO:0030288">
    <property type="term" value="C:outer membrane-bounded periplasmic space"/>
    <property type="evidence" value="ECO:0007669"/>
    <property type="project" value="TreeGrafter"/>
</dbReference>
<keyword evidence="8" id="KW-0328">Glycosyltransferase</keyword>
<gene>
    <name evidence="22" type="primary">mrcA_1</name>
    <name evidence="22" type="ORF">NCTC11343_02723</name>
</gene>
<evidence type="ECO:0000256" key="7">
    <source>
        <dbReference type="ARBA" id="ARBA00022670"/>
    </source>
</evidence>
<dbReference type="InterPro" id="IPR050396">
    <property type="entry name" value="Glycosyltr_51/Transpeptidase"/>
</dbReference>
<dbReference type="InterPro" id="IPR023346">
    <property type="entry name" value="Lysozyme-like_dom_sf"/>
</dbReference>
<dbReference type="InterPro" id="IPR036950">
    <property type="entry name" value="PBP_transglycosylase"/>
</dbReference>
<keyword evidence="19" id="KW-1133">Transmembrane helix</keyword>
<dbReference type="RefSeq" id="WP_112374936.1">
    <property type="nucleotide sequence ID" value="NZ_CP069793.1"/>
</dbReference>
<keyword evidence="13 19" id="KW-0472">Membrane</keyword>
<evidence type="ECO:0000256" key="12">
    <source>
        <dbReference type="ARBA" id="ARBA00022984"/>
    </source>
</evidence>
<evidence type="ECO:0000256" key="6">
    <source>
        <dbReference type="ARBA" id="ARBA00022645"/>
    </source>
</evidence>
<evidence type="ECO:0000256" key="14">
    <source>
        <dbReference type="ARBA" id="ARBA00023268"/>
    </source>
</evidence>
<keyword evidence="9" id="KW-0808">Transferase</keyword>
<name>A0A2X2J440_SPHMU</name>
<dbReference type="Pfam" id="PF00912">
    <property type="entry name" value="Transgly"/>
    <property type="match status" value="1"/>
</dbReference>
<evidence type="ECO:0000256" key="2">
    <source>
        <dbReference type="ARBA" id="ARBA00004752"/>
    </source>
</evidence>
<evidence type="ECO:0000256" key="5">
    <source>
        <dbReference type="ARBA" id="ARBA00022475"/>
    </source>
</evidence>
<comment type="pathway">
    <text evidence="2">Cell wall biogenesis; peptidoglycan biosynthesis.</text>
</comment>
<feature type="domain" description="Penicillin-binding protein transpeptidase" evidence="20">
    <location>
        <begin position="428"/>
        <end position="658"/>
    </location>
</feature>
<evidence type="ECO:0000256" key="16">
    <source>
        <dbReference type="ARBA" id="ARBA00034000"/>
    </source>
</evidence>
<comment type="similarity">
    <text evidence="3">In the C-terminal section; belongs to the transpeptidase family.</text>
</comment>
<evidence type="ECO:0000256" key="9">
    <source>
        <dbReference type="ARBA" id="ARBA00022679"/>
    </source>
</evidence>
<evidence type="ECO:0000256" key="19">
    <source>
        <dbReference type="SAM" id="Phobius"/>
    </source>
</evidence>
<dbReference type="GO" id="GO:0071555">
    <property type="term" value="P:cell wall organization"/>
    <property type="evidence" value="ECO:0007669"/>
    <property type="project" value="UniProtKB-KW"/>
</dbReference>
<feature type="region of interest" description="Disordered" evidence="18">
    <location>
        <begin position="731"/>
        <end position="756"/>
    </location>
</feature>
<keyword evidence="14" id="KW-0511">Multifunctional enzyme</keyword>
<evidence type="ECO:0000256" key="11">
    <source>
        <dbReference type="ARBA" id="ARBA00022960"/>
    </source>
</evidence>
<dbReference type="Proteomes" id="UP000251241">
    <property type="component" value="Unassembled WGS sequence"/>
</dbReference>
<keyword evidence="6" id="KW-0121">Carboxypeptidase</keyword>
<dbReference type="Gene3D" id="3.40.710.10">
    <property type="entry name" value="DD-peptidase/beta-lactamase superfamily"/>
    <property type="match status" value="1"/>
</dbReference>
<evidence type="ECO:0000256" key="3">
    <source>
        <dbReference type="ARBA" id="ARBA00007090"/>
    </source>
</evidence>
<evidence type="ECO:0000256" key="13">
    <source>
        <dbReference type="ARBA" id="ARBA00023136"/>
    </source>
</evidence>
<dbReference type="AlphaFoldDB" id="A0A2X2J440"/>
<dbReference type="GeneID" id="97182661"/>
<dbReference type="GO" id="GO:0006508">
    <property type="term" value="P:proteolysis"/>
    <property type="evidence" value="ECO:0007669"/>
    <property type="project" value="UniProtKB-KW"/>
</dbReference>
<evidence type="ECO:0000313" key="23">
    <source>
        <dbReference type="Proteomes" id="UP000251241"/>
    </source>
</evidence>
<evidence type="ECO:0000256" key="18">
    <source>
        <dbReference type="SAM" id="MobiDB-lite"/>
    </source>
</evidence>
<evidence type="ECO:0000259" key="21">
    <source>
        <dbReference type="Pfam" id="PF00912"/>
    </source>
</evidence>
<protein>
    <submittedName>
        <fullName evidence="22">Penicillin-binding protein 1A</fullName>
    </submittedName>
</protein>
<evidence type="ECO:0000256" key="8">
    <source>
        <dbReference type="ARBA" id="ARBA00022676"/>
    </source>
</evidence>
<dbReference type="PANTHER" id="PTHR32282">
    <property type="entry name" value="BINDING PROTEIN TRANSPEPTIDASE, PUTATIVE-RELATED"/>
    <property type="match status" value="1"/>
</dbReference>
<keyword evidence="5" id="KW-1003">Cell membrane</keyword>
<keyword evidence="15" id="KW-0961">Cell wall biogenesis/degradation</keyword>
<evidence type="ECO:0000259" key="20">
    <source>
        <dbReference type="Pfam" id="PF00905"/>
    </source>
</evidence>
<feature type="compositionally biased region" description="Basic and acidic residues" evidence="18">
    <location>
        <begin position="742"/>
        <end position="756"/>
    </location>
</feature>
<keyword evidence="10" id="KW-0378">Hydrolase</keyword>
<dbReference type="InterPro" id="IPR012338">
    <property type="entry name" value="Beta-lactam/transpept-like"/>
</dbReference>
<sequence>MKRVSKKNQLTEADVKRYTFNFWKIIVGIVAIGFLFILSIRLGLFGKLPSFSDLENPKSNLASEVITEDHKVLGTYYVQNRSNVKYSELSPYLVKALVSTEDKRFYDHSGIDYSRTFTVIFHTLTGNKQGGSTITQQLALNLFSDGRQKNFLKRVIQKFQEWITAVRLERNYTKDEIITMYFNTVDFGAYNTYGIKSAARTYFNTTPDKLTAEQAALLVGMLKGPGAYSPVRYPEKSRTRRNTVLNNMVAANFISAEEATKAKEKPLGLELKIANYGEGLAPYFRAVLKDEIKKEFAKLSITKPDGTPYDLDRDGLKIYTTINMSMQQYAEDSQKEWMKQLQSKFSAQWKNRDPFKGDKAKLLMSGMKRSDRYRILKEEGLNEDAIKKAFNVKVPMNIFTWKGSVDTMMTPMDSIKYNKLMLRNAMMSMEPKTGHIKAWVGGIDFDHFKYDQVKMGTRQVGSTAKPFTYAVAIDNGYSPCYSIPNYQQTYNGWTPRGNAQGGNPITLAKALAYSQNYATAYLVHEVGAAEVAALTKRMGITSDVPNYPSISLGAYEASVFDMVGAYSAFVNQGTWIEPTAILRIEDKNGTPIYDKAPKVVKALNSESAYIIVDMLKKVVSQGTARRIQWMYKLTNPIGGKTGTTNDNSDAWFIGITPELVTGVWTGAEDRGISFDRMEYGQGAAAAMPVFAYYMQKVYKDSNLKYTKGDFEQPQGGLTRVIDCNQYWGGGGSDVEDGSTDSSGKDATKLKDDRLGF</sequence>
<evidence type="ECO:0000256" key="4">
    <source>
        <dbReference type="ARBA" id="ARBA00007739"/>
    </source>
</evidence>
<comment type="similarity">
    <text evidence="4">In the N-terminal section; belongs to the glycosyltransferase 51 family.</text>
</comment>
<dbReference type="SUPFAM" id="SSF56601">
    <property type="entry name" value="beta-lactamase/transpeptidase-like"/>
    <property type="match status" value="1"/>
</dbReference>
<feature type="domain" description="Glycosyl transferase family 51" evidence="21">
    <location>
        <begin position="71"/>
        <end position="248"/>
    </location>
</feature>
<keyword evidence="19" id="KW-0812">Transmembrane</keyword>
<keyword evidence="11" id="KW-0133">Cell shape</keyword>
<dbReference type="PANTHER" id="PTHR32282:SF11">
    <property type="entry name" value="PENICILLIN-BINDING PROTEIN 1B"/>
    <property type="match status" value="1"/>
</dbReference>
<keyword evidence="7" id="KW-0645">Protease</keyword>
<evidence type="ECO:0000313" key="22">
    <source>
        <dbReference type="EMBL" id="SPZ87111.1"/>
    </source>
</evidence>
<keyword evidence="12" id="KW-0573">Peptidoglycan synthesis</keyword>
<dbReference type="GO" id="GO:0009002">
    <property type="term" value="F:serine-type D-Ala-D-Ala carboxypeptidase activity"/>
    <property type="evidence" value="ECO:0007669"/>
    <property type="project" value="UniProtKB-EC"/>
</dbReference>
<comment type="catalytic activity">
    <reaction evidence="16">
        <text>Preferential cleavage: (Ac)2-L-Lys-D-Ala-|-D-Ala. Also transpeptidation of peptidyl-alanyl moieties that are N-acyl substituents of D-alanine.</text>
        <dbReference type="EC" id="3.4.16.4"/>
    </reaction>
</comment>
<proteinExistence type="inferred from homology"/>
<comment type="subcellular location">
    <subcellularLocation>
        <location evidence="1">Cell membrane</location>
    </subcellularLocation>
</comment>
<evidence type="ECO:0000256" key="17">
    <source>
        <dbReference type="ARBA" id="ARBA00049902"/>
    </source>
</evidence>
<dbReference type="GO" id="GO:0008658">
    <property type="term" value="F:penicillin binding"/>
    <property type="evidence" value="ECO:0007669"/>
    <property type="project" value="InterPro"/>
</dbReference>
<dbReference type="Gene3D" id="1.10.3810.10">
    <property type="entry name" value="Biosynthetic peptidoglycan transglycosylase-like"/>
    <property type="match status" value="1"/>
</dbReference>
<evidence type="ECO:0000256" key="1">
    <source>
        <dbReference type="ARBA" id="ARBA00004236"/>
    </source>
</evidence>
<dbReference type="EMBL" id="UAUU01000009">
    <property type="protein sequence ID" value="SPZ87111.1"/>
    <property type="molecule type" value="Genomic_DNA"/>
</dbReference>
<dbReference type="SUPFAM" id="SSF53955">
    <property type="entry name" value="Lysozyme-like"/>
    <property type="match status" value="1"/>
</dbReference>
<feature type="transmembrane region" description="Helical" evidence="19">
    <location>
        <begin position="21"/>
        <end position="44"/>
    </location>
</feature>
<evidence type="ECO:0000256" key="15">
    <source>
        <dbReference type="ARBA" id="ARBA00023316"/>
    </source>
</evidence>
<reference evidence="22 23" key="1">
    <citation type="submission" date="2018-06" db="EMBL/GenBank/DDBJ databases">
        <authorList>
            <consortium name="Pathogen Informatics"/>
            <person name="Doyle S."/>
        </authorList>
    </citation>
    <scope>NUCLEOTIDE SEQUENCE [LARGE SCALE GENOMIC DNA]</scope>
    <source>
        <strain evidence="22 23">NCTC11343</strain>
    </source>
</reference>
<dbReference type="GO" id="GO:0008955">
    <property type="term" value="F:peptidoglycan glycosyltransferase activity"/>
    <property type="evidence" value="ECO:0007669"/>
    <property type="project" value="UniProtKB-EC"/>
</dbReference>
<dbReference type="GO" id="GO:0009252">
    <property type="term" value="P:peptidoglycan biosynthetic process"/>
    <property type="evidence" value="ECO:0007669"/>
    <property type="project" value="UniProtKB-KW"/>
</dbReference>
<dbReference type="GO" id="GO:0005886">
    <property type="term" value="C:plasma membrane"/>
    <property type="evidence" value="ECO:0007669"/>
    <property type="project" value="UniProtKB-SubCell"/>
</dbReference>
<organism evidence="22 23">
    <name type="scientific">Sphingobacterium multivorum</name>
    <dbReference type="NCBI Taxonomy" id="28454"/>
    <lineage>
        <taxon>Bacteria</taxon>
        <taxon>Pseudomonadati</taxon>
        <taxon>Bacteroidota</taxon>
        <taxon>Sphingobacteriia</taxon>
        <taxon>Sphingobacteriales</taxon>
        <taxon>Sphingobacteriaceae</taxon>
        <taxon>Sphingobacterium</taxon>
    </lineage>
</organism>
<accession>A0A2X2J440</accession>
<dbReference type="InterPro" id="IPR001264">
    <property type="entry name" value="Glyco_trans_51"/>
</dbReference>
<dbReference type="GO" id="GO:0008360">
    <property type="term" value="P:regulation of cell shape"/>
    <property type="evidence" value="ECO:0007669"/>
    <property type="project" value="UniProtKB-KW"/>
</dbReference>
<dbReference type="InterPro" id="IPR001460">
    <property type="entry name" value="PCN-bd_Tpept"/>
</dbReference>
<comment type="catalytic activity">
    <reaction evidence="17">
        <text>[GlcNAc-(1-&gt;4)-Mur2Ac(oyl-L-Ala-gamma-D-Glu-L-Lys-D-Ala-D-Ala)](n)-di-trans,octa-cis-undecaprenyl diphosphate + beta-D-GlcNAc-(1-&gt;4)-Mur2Ac(oyl-L-Ala-gamma-D-Glu-L-Lys-D-Ala-D-Ala)-di-trans,octa-cis-undecaprenyl diphosphate = [GlcNAc-(1-&gt;4)-Mur2Ac(oyl-L-Ala-gamma-D-Glu-L-Lys-D-Ala-D-Ala)](n+1)-di-trans,octa-cis-undecaprenyl diphosphate + di-trans,octa-cis-undecaprenyl diphosphate + H(+)</text>
        <dbReference type="Rhea" id="RHEA:23708"/>
        <dbReference type="Rhea" id="RHEA-COMP:9602"/>
        <dbReference type="Rhea" id="RHEA-COMP:9603"/>
        <dbReference type="ChEBI" id="CHEBI:15378"/>
        <dbReference type="ChEBI" id="CHEBI:58405"/>
        <dbReference type="ChEBI" id="CHEBI:60033"/>
        <dbReference type="ChEBI" id="CHEBI:78435"/>
        <dbReference type="EC" id="2.4.99.28"/>
    </reaction>
</comment>